<dbReference type="RefSeq" id="WP_344686032.1">
    <property type="nucleotide sequence ID" value="NZ_BAAAUX010000037.1"/>
</dbReference>
<name>A0ABN3VN04_9PSEU</name>
<gene>
    <name evidence="2" type="ORF">GCM10010470_63210</name>
</gene>
<comment type="caution">
    <text evidence="2">The sequence shown here is derived from an EMBL/GenBank/DDBJ whole genome shotgun (WGS) entry which is preliminary data.</text>
</comment>
<accession>A0ABN3VN04</accession>
<keyword evidence="3" id="KW-1185">Reference proteome</keyword>
<keyword evidence="1" id="KW-0812">Transmembrane</keyword>
<evidence type="ECO:0000256" key="1">
    <source>
        <dbReference type="SAM" id="Phobius"/>
    </source>
</evidence>
<sequence>MITRAMGRELLRGSGWPLAVVVLAGVAAVLLGDPLWAGNWGELAVGVRTSLMFVVPVAAMTGTWVSGRALRRGTAELLAISPRPRWQPLVASWAGLTAGASLGLLAAWAAAGALVVPIATHGSAAWVGMLLGCVPILAAATAFGLAFGHVVTWRLAAPLCGIVAGLAVVAFQWGAHDAYLVLSPLLLTARSVGTVYPDEINALQALWFAALTAALLGMVSFRRKLLALVPTALAVAAAGALVLNAPHWEPDPVAQEQVCVTNGGTVCGPRVQEHVYPEVAALAQPMLDKLRGIPGAPTQVTYGGSEGMSLHETTPTGALADPEFERTALANDLVSGNYTCQDPAFMTGRPIASGLLLGDQQPDRNWLTSYYAALNTCDAEGMRALLR</sequence>
<evidence type="ECO:0000313" key="2">
    <source>
        <dbReference type="EMBL" id="GAA2819258.1"/>
    </source>
</evidence>
<feature type="transmembrane region" description="Helical" evidence="1">
    <location>
        <begin position="200"/>
        <end position="218"/>
    </location>
</feature>
<feature type="transmembrane region" description="Helical" evidence="1">
    <location>
        <begin position="155"/>
        <end position="175"/>
    </location>
</feature>
<feature type="transmembrane region" description="Helical" evidence="1">
    <location>
        <begin position="51"/>
        <end position="70"/>
    </location>
</feature>
<organism evidence="2 3">
    <name type="scientific">Saccharopolyspora taberi</name>
    <dbReference type="NCBI Taxonomy" id="60895"/>
    <lineage>
        <taxon>Bacteria</taxon>
        <taxon>Bacillati</taxon>
        <taxon>Actinomycetota</taxon>
        <taxon>Actinomycetes</taxon>
        <taxon>Pseudonocardiales</taxon>
        <taxon>Pseudonocardiaceae</taxon>
        <taxon>Saccharopolyspora</taxon>
    </lineage>
</organism>
<keyword evidence="1" id="KW-0472">Membrane</keyword>
<feature type="transmembrane region" description="Helical" evidence="1">
    <location>
        <begin position="125"/>
        <end position="148"/>
    </location>
</feature>
<evidence type="ECO:0000313" key="3">
    <source>
        <dbReference type="Proteomes" id="UP001500979"/>
    </source>
</evidence>
<dbReference type="Proteomes" id="UP001500979">
    <property type="component" value="Unassembled WGS sequence"/>
</dbReference>
<dbReference type="EMBL" id="BAAAUX010000037">
    <property type="protein sequence ID" value="GAA2819258.1"/>
    <property type="molecule type" value="Genomic_DNA"/>
</dbReference>
<feature type="transmembrane region" description="Helical" evidence="1">
    <location>
        <begin position="12"/>
        <end position="31"/>
    </location>
</feature>
<reference evidence="2 3" key="1">
    <citation type="journal article" date="2019" name="Int. J. Syst. Evol. Microbiol.">
        <title>The Global Catalogue of Microorganisms (GCM) 10K type strain sequencing project: providing services to taxonomists for standard genome sequencing and annotation.</title>
        <authorList>
            <consortium name="The Broad Institute Genomics Platform"/>
            <consortium name="The Broad Institute Genome Sequencing Center for Infectious Disease"/>
            <person name="Wu L."/>
            <person name="Ma J."/>
        </authorList>
    </citation>
    <scope>NUCLEOTIDE SEQUENCE [LARGE SCALE GENOMIC DNA]</scope>
    <source>
        <strain evidence="2 3">JCM 9383</strain>
    </source>
</reference>
<feature type="transmembrane region" description="Helical" evidence="1">
    <location>
        <begin position="225"/>
        <end position="243"/>
    </location>
</feature>
<protein>
    <recommendedName>
        <fullName evidence="4">ABC transporter permease</fullName>
    </recommendedName>
</protein>
<evidence type="ECO:0008006" key="4">
    <source>
        <dbReference type="Google" id="ProtNLM"/>
    </source>
</evidence>
<proteinExistence type="predicted"/>
<feature type="transmembrane region" description="Helical" evidence="1">
    <location>
        <begin position="90"/>
        <end position="119"/>
    </location>
</feature>
<keyword evidence="1" id="KW-1133">Transmembrane helix</keyword>